<evidence type="ECO:0000313" key="3">
    <source>
        <dbReference type="Proteomes" id="UP000195514"/>
    </source>
</evidence>
<dbReference type="Gene3D" id="3.30.420.10">
    <property type="entry name" value="Ribonuclease H-like superfamily/Ribonuclease H"/>
    <property type="match status" value="1"/>
</dbReference>
<evidence type="ECO:0000313" key="2">
    <source>
        <dbReference type="EMBL" id="SMX53877.1"/>
    </source>
</evidence>
<evidence type="ECO:0000259" key="1">
    <source>
        <dbReference type="Pfam" id="PF13482"/>
    </source>
</evidence>
<name>A0A1Y6K4V4_9CHLR</name>
<protein>
    <recommendedName>
        <fullName evidence="1">YprB ribonuclease H-like domain-containing protein</fullName>
    </recommendedName>
</protein>
<sequence>MTDWETLAKQLKALGVELGKDRRPSSPRQQKHPIESVVEGRFLDLSDGQVFCHEERYPRDYVHGTRGIWPVHPVNTLCRWANTALLTHTDFKDIIFLDTETTGLAGGTGTYAFQIGAARFTDDGFHLAQFFMRHPGEELALLAGLSTFIDGMQAVVTYNGKAFDLPLLNTRYTLMGLSNPFEGVAHFDLLPLARRLWRIRLESRTLGNVENHILGVSRGADEVPGYLIPEMYFEYLRTSDARPLGGVFYHNAVDILSLAGLFSHMAFLLNEPDSEDVQYAEDIVSLGRFFEAMGDHHRAEALYKKAMTEKLPAELLQDTRSRLSFLLKRKGDWNAAGALWEQAAQDQELYAFEELAKYYEHHSRDLEAAHYWASSAKMVLESSSLSRSERDRWKKSLDHRLQRLARKMALS</sequence>
<organism evidence="2 3">
    <name type="scientific">Candidatus Brevifilum fermentans</name>
    <dbReference type="NCBI Taxonomy" id="1986204"/>
    <lineage>
        <taxon>Bacteria</taxon>
        <taxon>Bacillati</taxon>
        <taxon>Chloroflexota</taxon>
        <taxon>Anaerolineae</taxon>
        <taxon>Anaerolineales</taxon>
        <taxon>Anaerolineaceae</taxon>
        <taxon>Candidatus Brevifilum</taxon>
    </lineage>
</organism>
<keyword evidence="3" id="KW-1185">Reference proteome</keyword>
<dbReference type="PANTHER" id="PTHR38462">
    <property type="entry name" value="EXONUCLEASE-LIKE PROTEIN"/>
    <property type="match status" value="1"/>
</dbReference>
<dbReference type="Pfam" id="PF13482">
    <property type="entry name" value="RNase_H_2"/>
    <property type="match status" value="1"/>
</dbReference>
<dbReference type="InterPro" id="IPR012337">
    <property type="entry name" value="RNaseH-like_sf"/>
</dbReference>
<dbReference type="InterPro" id="IPR038720">
    <property type="entry name" value="YprB_RNase_H-like_dom"/>
</dbReference>
<feature type="domain" description="YprB ribonuclease H-like" evidence="1">
    <location>
        <begin position="95"/>
        <end position="265"/>
    </location>
</feature>
<gene>
    <name evidence="2" type="ORF">CFX1CAM_0812</name>
</gene>
<dbReference type="SUPFAM" id="SSF53098">
    <property type="entry name" value="Ribonuclease H-like"/>
    <property type="match status" value="1"/>
</dbReference>
<dbReference type="PANTHER" id="PTHR38462:SF1">
    <property type="entry name" value="YPRB RIBONUCLEASE H-LIKE DOMAIN-CONTAINING PROTEIN"/>
    <property type="match status" value="1"/>
</dbReference>
<dbReference type="Proteomes" id="UP000195514">
    <property type="component" value="Chromosome I"/>
</dbReference>
<dbReference type="KEGG" id="abat:CFX1CAM_0812"/>
<accession>A0A1Y6K4V4</accession>
<dbReference type="InterPro" id="IPR036397">
    <property type="entry name" value="RNaseH_sf"/>
</dbReference>
<dbReference type="SUPFAM" id="SSF48452">
    <property type="entry name" value="TPR-like"/>
    <property type="match status" value="1"/>
</dbReference>
<dbReference type="RefSeq" id="WP_087861786.1">
    <property type="nucleotide sequence ID" value="NZ_LT859958.1"/>
</dbReference>
<dbReference type="OrthoDB" id="9790530at2"/>
<dbReference type="EMBL" id="LT859958">
    <property type="protein sequence ID" value="SMX53877.1"/>
    <property type="molecule type" value="Genomic_DNA"/>
</dbReference>
<dbReference type="Gene3D" id="1.25.40.10">
    <property type="entry name" value="Tetratricopeptide repeat domain"/>
    <property type="match status" value="1"/>
</dbReference>
<reference evidence="3" key="1">
    <citation type="submission" date="2017-05" db="EMBL/GenBank/DDBJ databases">
        <authorList>
            <person name="Kirkegaard R."/>
            <person name="Mcilroy J S."/>
        </authorList>
    </citation>
    <scope>NUCLEOTIDE SEQUENCE [LARGE SCALE GENOMIC DNA]</scope>
</reference>
<proteinExistence type="predicted"/>
<dbReference type="GO" id="GO:0003676">
    <property type="term" value="F:nucleic acid binding"/>
    <property type="evidence" value="ECO:0007669"/>
    <property type="project" value="InterPro"/>
</dbReference>
<dbReference type="AlphaFoldDB" id="A0A1Y6K4V4"/>
<dbReference type="InterPro" id="IPR011990">
    <property type="entry name" value="TPR-like_helical_dom_sf"/>
</dbReference>